<sequence length="439" mass="47897" precursor="true">MISLRTLFLISSVSTFCFSGPLVASDQVPGAPQTKPILIRGATLHPVSRKSIVRGSILFDSGRIVAIGKKVDVPDGAVVIEAEGKHVYPGLIESYTDLGLREISAVDATADHTEFGSKNPNVRSWVAVNPDSELIPVARAGGVLLAHVAPAGPFVQGQSAVMQLDGWTANDMKLLAPAGLCVHWSSMHPSEKDEAKAAEKQDEKWQEFDAWIERAKRYAKREPHAVATDLRLESLQRVINREVPLIVSADRQAAIESAVLYAMKQNLRLIIYGGFDATSCSKLLKQHDVAVIIAGTHRLPLRRDDPYDAAYTLPERLRKAGVRFAIAGEGPGYPDGAANVRNLTYHAACAIAYGLPSDVALRSITLSPAEILGVSDRTGSLEVGKDATIIITDDPWYEPQTNVEQAYIQGRKVDLTSKHTMLSEKYKKKYRQGKTEVEQ</sequence>
<name>A0A5C6E8N9_9BACT</name>
<dbReference type="RefSeq" id="WP_146597927.1">
    <property type="nucleotide sequence ID" value="NZ_SJPY01000001.1"/>
</dbReference>
<accession>A0A5C6E8N9</accession>
<protein>
    <submittedName>
        <fullName evidence="3">Imidazolonepropionase</fullName>
    </submittedName>
</protein>
<dbReference type="PANTHER" id="PTHR43135:SF3">
    <property type="entry name" value="ALPHA-D-RIBOSE 1-METHYLPHOSPHONATE 5-TRIPHOSPHATE DIPHOSPHATASE"/>
    <property type="match status" value="1"/>
</dbReference>
<keyword evidence="1" id="KW-0732">Signal</keyword>
<proteinExistence type="predicted"/>
<dbReference type="GO" id="GO:0016810">
    <property type="term" value="F:hydrolase activity, acting on carbon-nitrogen (but not peptide) bonds"/>
    <property type="evidence" value="ECO:0007669"/>
    <property type="project" value="InterPro"/>
</dbReference>
<dbReference type="SUPFAM" id="SSF51338">
    <property type="entry name" value="Composite domain of metallo-dependent hydrolases"/>
    <property type="match status" value="1"/>
</dbReference>
<dbReference type="InterPro" id="IPR032466">
    <property type="entry name" value="Metal_Hydrolase"/>
</dbReference>
<evidence type="ECO:0000259" key="2">
    <source>
        <dbReference type="Pfam" id="PF01979"/>
    </source>
</evidence>
<dbReference type="Pfam" id="PF01979">
    <property type="entry name" value="Amidohydro_1"/>
    <property type="match status" value="1"/>
</dbReference>
<dbReference type="Proteomes" id="UP000315471">
    <property type="component" value="Unassembled WGS sequence"/>
</dbReference>
<dbReference type="InterPro" id="IPR051781">
    <property type="entry name" value="Metallo-dep_Hydrolase"/>
</dbReference>
<feature type="domain" description="Amidohydrolase-related" evidence="2">
    <location>
        <begin position="317"/>
        <end position="422"/>
    </location>
</feature>
<dbReference type="AlphaFoldDB" id="A0A5C6E8N9"/>
<comment type="caution">
    <text evidence="3">The sequence shown here is derived from an EMBL/GenBank/DDBJ whole genome shotgun (WGS) entry which is preliminary data.</text>
</comment>
<dbReference type="SUPFAM" id="SSF51556">
    <property type="entry name" value="Metallo-dependent hydrolases"/>
    <property type="match status" value="1"/>
</dbReference>
<feature type="signal peptide" evidence="1">
    <location>
        <begin position="1"/>
        <end position="24"/>
    </location>
</feature>
<dbReference type="PANTHER" id="PTHR43135">
    <property type="entry name" value="ALPHA-D-RIBOSE 1-METHYLPHOSPHONATE 5-TRIPHOSPHATE DIPHOSPHATASE"/>
    <property type="match status" value="1"/>
</dbReference>
<reference evidence="3 4" key="1">
    <citation type="submission" date="2019-02" db="EMBL/GenBank/DDBJ databases">
        <title>Deep-cultivation of Planctomycetes and their phenomic and genomic characterization uncovers novel biology.</title>
        <authorList>
            <person name="Wiegand S."/>
            <person name="Jogler M."/>
            <person name="Boedeker C."/>
            <person name="Pinto D."/>
            <person name="Vollmers J."/>
            <person name="Rivas-Marin E."/>
            <person name="Kohn T."/>
            <person name="Peeters S.H."/>
            <person name="Heuer A."/>
            <person name="Rast P."/>
            <person name="Oberbeckmann S."/>
            <person name="Bunk B."/>
            <person name="Jeske O."/>
            <person name="Meyerdierks A."/>
            <person name="Storesund J.E."/>
            <person name="Kallscheuer N."/>
            <person name="Luecker S."/>
            <person name="Lage O.M."/>
            <person name="Pohl T."/>
            <person name="Merkel B.J."/>
            <person name="Hornburger P."/>
            <person name="Mueller R.-W."/>
            <person name="Bruemmer F."/>
            <person name="Labrenz M."/>
            <person name="Spormann A.M."/>
            <person name="Op Den Camp H."/>
            <person name="Overmann J."/>
            <person name="Amann R."/>
            <person name="Jetten M.S.M."/>
            <person name="Mascher T."/>
            <person name="Medema M.H."/>
            <person name="Devos D.P."/>
            <person name="Kaster A.-K."/>
            <person name="Ovreas L."/>
            <person name="Rohde M."/>
            <person name="Galperin M.Y."/>
            <person name="Jogler C."/>
        </authorList>
    </citation>
    <scope>NUCLEOTIDE SEQUENCE [LARGE SCALE GENOMIC DNA]</scope>
    <source>
        <strain evidence="3 4">Q31b</strain>
    </source>
</reference>
<dbReference type="OrthoDB" id="9802793at2"/>
<evidence type="ECO:0000313" key="4">
    <source>
        <dbReference type="Proteomes" id="UP000315471"/>
    </source>
</evidence>
<dbReference type="Gene3D" id="3.20.20.140">
    <property type="entry name" value="Metal-dependent hydrolases"/>
    <property type="match status" value="1"/>
</dbReference>
<dbReference type="InterPro" id="IPR011059">
    <property type="entry name" value="Metal-dep_hydrolase_composite"/>
</dbReference>
<evidence type="ECO:0000313" key="3">
    <source>
        <dbReference type="EMBL" id="TWU45178.1"/>
    </source>
</evidence>
<feature type="chain" id="PRO_5022914193" evidence="1">
    <location>
        <begin position="25"/>
        <end position="439"/>
    </location>
</feature>
<evidence type="ECO:0000256" key="1">
    <source>
        <dbReference type="SAM" id="SignalP"/>
    </source>
</evidence>
<organism evidence="3 4">
    <name type="scientific">Novipirellula aureliae</name>
    <dbReference type="NCBI Taxonomy" id="2527966"/>
    <lineage>
        <taxon>Bacteria</taxon>
        <taxon>Pseudomonadati</taxon>
        <taxon>Planctomycetota</taxon>
        <taxon>Planctomycetia</taxon>
        <taxon>Pirellulales</taxon>
        <taxon>Pirellulaceae</taxon>
        <taxon>Novipirellula</taxon>
    </lineage>
</organism>
<dbReference type="EMBL" id="SJPY01000001">
    <property type="protein sequence ID" value="TWU45178.1"/>
    <property type="molecule type" value="Genomic_DNA"/>
</dbReference>
<dbReference type="InterPro" id="IPR006680">
    <property type="entry name" value="Amidohydro-rel"/>
</dbReference>
<gene>
    <name evidence="3" type="ORF">Q31b_03490</name>
</gene>
<keyword evidence="4" id="KW-1185">Reference proteome</keyword>